<dbReference type="AlphaFoldDB" id="A0A4V3X894"/>
<accession>A0A4V3X894</accession>
<evidence type="ECO:0000313" key="2">
    <source>
        <dbReference type="Proteomes" id="UP000297014"/>
    </source>
</evidence>
<protein>
    <submittedName>
        <fullName evidence="1">Uncharacterized protein</fullName>
    </submittedName>
</protein>
<reference evidence="1 2" key="1">
    <citation type="submission" date="2014-01" db="EMBL/GenBank/DDBJ databases">
        <title>Draft genome sequencing of Bacillus alcalophilus CGMCC 1.3604.</title>
        <authorList>
            <person name="Yang J."/>
            <person name="Diao L."/>
            <person name="Yang S."/>
        </authorList>
    </citation>
    <scope>NUCLEOTIDE SEQUENCE [LARGE SCALE GENOMIC DNA]</scope>
    <source>
        <strain evidence="1 2">CGMCC 1.3604</strain>
    </source>
</reference>
<dbReference type="Proteomes" id="UP000297014">
    <property type="component" value="Unassembled WGS sequence"/>
</dbReference>
<gene>
    <name evidence="1" type="ORF">AJ85_17955</name>
</gene>
<evidence type="ECO:0000313" key="1">
    <source>
        <dbReference type="EMBL" id="THG89392.1"/>
    </source>
</evidence>
<sequence>MATANQHSSTPHVTIEAGVFCRKVDKQKILLLSCHIMAFLWLIHRPPPPMILQTQKTRKPSLTYGFSFMFLRILI</sequence>
<proteinExistence type="predicted"/>
<dbReference type="EMBL" id="JALP01000237">
    <property type="protein sequence ID" value="THG89392.1"/>
    <property type="molecule type" value="Genomic_DNA"/>
</dbReference>
<comment type="caution">
    <text evidence="1">The sequence shown here is derived from an EMBL/GenBank/DDBJ whole genome shotgun (WGS) entry which is preliminary data.</text>
</comment>
<name>A0A4V3X894_ALKAL</name>
<organism evidence="1 2">
    <name type="scientific">Alkalihalobacillus alcalophilus ATCC 27647 = CGMCC 1.3604</name>
    <dbReference type="NCBI Taxonomy" id="1218173"/>
    <lineage>
        <taxon>Bacteria</taxon>
        <taxon>Bacillati</taxon>
        <taxon>Bacillota</taxon>
        <taxon>Bacilli</taxon>
        <taxon>Bacillales</taxon>
        <taxon>Bacillaceae</taxon>
        <taxon>Alkalihalobacillus</taxon>
    </lineage>
</organism>